<keyword evidence="3 7" id="KW-1133">Transmembrane helix</keyword>
<proteinExistence type="predicted"/>
<evidence type="ECO:0000256" key="2">
    <source>
        <dbReference type="ARBA" id="ARBA00022824"/>
    </source>
</evidence>
<keyword evidence="4 7" id="KW-0472">Membrane</keyword>
<feature type="compositionally biased region" description="Acidic residues" evidence="6">
    <location>
        <begin position="56"/>
        <end position="87"/>
    </location>
</feature>
<dbReference type="AlphaFoldDB" id="A0A0K0EDB4"/>
<keyword evidence="5" id="KW-0968">Cytoplasmic vesicle</keyword>
<dbReference type="STRING" id="6248.A0A0K0EDB4"/>
<evidence type="ECO:0000256" key="1">
    <source>
        <dbReference type="ARBA" id="ARBA00022692"/>
    </source>
</evidence>
<evidence type="ECO:0000256" key="6">
    <source>
        <dbReference type="SAM" id="MobiDB-lite"/>
    </source>
</evidence>
<organism evidence="9">
    <name type="scientific">Strongyloides stercoralis</name>
    <name type="common">Threadworm</name>
    <dbReference type="NCBI Taxonomy" id="6248"/>
    <lineage>
        <taxon>Eukaryota</taxon>
        <taxon>Metazoa</taxon>
        <taxon>Ecdysozoa</taxon>
        <taxon>Nematoda</taxon>
        <taxon>Chromadorea</taxon>
        <taxon>Rhabditida</taxon>
        <taxon>Tylenchina</taxon>
        <taxon>Panagrolaimomorpha</taxon>
        <taxon>Strongyloidoidea</taxon>
        <taxon>Strongyloididae</taxon>
        <taxon>Strongyloides</taxon>
    </lineage>
</organism>
<evidence type="ECO:0000313" key="8">
    <source>
        <dbReference type="Proteomes" id="UP000035681"/>
    </source>
</evidence>
<dbReference type="Proteomes" id="UP000035681">
    <property type="component" value="Unplaced"/>
</dbReference>
<sequence>MSKILEPVKRQDSLTDSEVEIVNPEDCTEIGNKEQKNKDNDLSEENKEKSEHNTEDEKEDTEDDTCGEEESVSDDEEENDNETETDEDKWYGSDSRKKALNNLVYYSILMFVFPLLSMYLSYQFIFIDYFHYDTDTAAMYSGLVALSIVYAVIISFIWEAYKEEKEAEVRKKILKSD</sequence>
<keyword evidence="2" id="KW-0256">Endoplasmic reticulum</keyword>
<feature type="transmembrane region" description="Helical" evidence="7">
    <location>
        <begin position="103"/>
        <end position="125"/>
    </location>
</feature>
<dbReference type="GO" id="GO:0005789">
    <property type="term" value="C:endoplasmic reticulum membrane"/>
    <property type="evidence" value="ECO:0007669"/>
    <property type="project" value="TreeGrafter"/>
</dbReference>
<dbReference type="WBParaSite" id="TCONS_00009491.p1">
    <property type="protein sequence ID" value="TCONS_00009491.p1"/>
    <property type="gene ID" value="XLOC_007297"/>
</dbReference>
<evidence type="ECO:0000313" key="10">
    <source>
        <dbReference type="WBParaSite" id="TCONS_00009491.p1"/>
    </source>
</evidence>
<evidence type="ECO:0000313" key="9">
    <source>
        <dbReference type="WBParaSite" id="SSTP_0000747700.1"/>
    </source>
</evidence>
<dbReference type="PANTHER" id="PTHR31792">
    <property type="entry name" value="VACUOLAR ATPASE ASSEMBLY INTEGRAL MEMBRANE PROTEIN VMA21"/>
    <property type="match status" value="1"/>
</dbReference>
<dbReference type="GO" id="GO:0031410">
    <property type="term" value="C:cytoplasmic vesicle"/>
    <property type="evidence" value="ECO:0007669"/>
    <property type="project" value="UniProtKB-KW"/>
</dbReference>
<feature type="transmembrane region" description="Helical" evidence="7">
    <location>
        <begin position="137"/>
        <end position="161"/>
    </location>
</feature>
<dbReference type="WBParaSite" id="SSTP_0000747700.1">
    <property type="protein sequence ID" value="SSTP_0000747700.1"/>
    <property type="gene ID" value="SSTP_0000747700"/>
</dbReference>
<reference evidence="9" key="1">
    <citation type="submission" date="2015-08" db="UniProtKB">
        <authorList>
            <consortium name="WormBaseParasite"/>
        </authorList>
    </citation>
    <scope>IDENTIFICATION</scope>
</reference>
<evidence type="ECO:0000256" key="7">
    <source>
        <dbReference type="SAM" id="Phobius"/>
    </source>
</evidence>
<dbReference type="PANTHER" id="PTHR31792:SF3">
    <property type="entry name" value="VACUOLAR ATPASE ASSEMBLY INTEGRAL MEMBRANE PROTEIN VMA21"/>
    <property type="match status" value="1"/>
</dbReference>
<evidence type="ECO:0000256" key="4">
    <source>
        <dbReference type="ARBA" id="ARBA00023136"/>
    </source>
</evidence>
<name>A0A0K0EDB4_STRER</name>
<dbReference type="GO" id="GO:0070072">
    <property type="term" value="P:vacuolar proton-transporting V-type ATPase complex assembly"/>
    <property type="evidence" value="ECO:0007669"/>
    <property type="project" value="InterPro"/>
</dbReference>
<accession>A0A0K0EDB4</accession>
<evidence type="ECO:0000256" key="5">
    <source>
        <dbReference type="ARBA" id="ARBA00023329"/>
    </source>
</evidence>
<keyword evidence="8" id="KW-1185">Reference proteome</keyword>
<evidence type="ECO:0000256" key="3">
    <source>
        <dbReference type="ARBA" id="ARBA00022989"/>
    </source>
</evidence>
<feature type="compositionally biased region" description="Basic and acidic residues" evidence="6">
    <location>
        <begin position="31"/>
        <end position="55"/>
    </location>
</feature>
<feature type="compositionally biased region" description="Basic and acidic residues" evidence="6">
    <location>
        <begin position="1"/>
        <end position="13"/>
    </location>
</feature>
<dbReference type="Pfam" id="PF09446">
    <property type="entry name" value="VMA21"/>
    <property type="match status" value="1"/>
</dbReference>
<keyword evidence="1 7" id="KW-0812">Transmembrane</keyword>
<protein>
    <submittedName>
        <fullName evidence="9 10">Vacuolar ATPase assembly integral membrane protein VMA21</fullName>
    </submittedName>
</protein>
<feature type="region of interest" description="Disordered" evidence="6">
    <location>
        <begin position="1"/>
        <end position="92"/>
    </location>
</feature>
<dbReference type="InterPro" id="IPR019013">
    <property type="entry name" value="Vma21"/>
</dbReference>